<comment type="caution">
    <text evidence="2">The sequence shown here is derived from an EMBL/GenBank/DDBJ whole genome shotgun (WGS) entry which is preliminary data.</text>
</comment>
<feature type="transmembrane region" description="Helical" evidence="1">
    <location>
        <begin position="81"/>
        <end position="100"/>
    </location>
</feature>
<protein>
    <submittedName>
        <fullName evidence="2">Uncharacterized protein</fullName>
    </submittedName>
</protein>
<keyword evidence="3" id="KW-1185">Reference proteome</keyword>
<name>A0A2K1Q515_9GAMM</name>
<evidence type="ECO:0000313" key="3">
    <source>
        <dbReference type="Proteomes" id="UP000236345"/>
    </source>
</evidence>
<gene>
    <name evidence="2" type="ORF">COO59_19120</name>
</gene>
<reference evidence="3" key="1">
    <citation type="submission" date="2017-09" db="EMBL/GenBank/DDBJ databases">
        <authorList>
            <person name="Palmer M."/>
            <person name="Steenkamp E.T."/>
            <person name="Coetzee M.P."/>
            <person name="Avontuur J.R."/>
            <person name="Van Zyl E."/>
            <person name="Chan W.-Y."/>
            <person name="Blom J."/>
            <person name="Venter S.N."/>
        </authorList>
    </citation>
    <scope>NUCLEOTIDE SEQUENCE [LARGE SCALE GENOMIC DNA]</scope>
    <source>
        <strain evidence="3">QC88-366</strain>
    </source>
</reference>
<dbReference type="RefSeq" id="WP_103061288.1">
    <property type="nucleotide sequence ID" value="NZ_BSOF01000009.1"/>
</dbReference>
<dbReference type="Proteomes" id="UP000236345">
    <property type="component" value="Unassembled WGS sequence"/>
</dbReference>
<dbReference type="AlphaFoldDB" id="A0A2K1Q515"/>
<evidence type="ECO:0000313" key="2">
    <source>
        <dbReference type="EMBL" id="PNS10101.1"/>
    </source>
</evidence>
<sequence length="110" mass="12740">MYDDISLTQPGIWLNWLHILLSTLLAVLFFVLKKKQAQLSQVKLVLVFIGVLFAGVLQFIIFRYGMDVVFVFLGLMPQSPLWWDLSALFFAIFYGFMLPVREHGDKKKKA</sequence>
<feature type="transmembrane region" description="Helical" evidence="1">
    <location>
        <begin position="12"/>
        <end position="32"/>
    </location>
</feature>
<keyword evidence="1" id="KW-0812">Transmembrane</keyword>
<dbReference type="EMBL" id="NWUO01000022">
    <property type="protein sequence ID" value="PNS10101.1"/>
    <property type="molecule type" value="Genomic_DNA"/>
</dbReference>
<keyword evidence="1" id="KW-0472">Membrane</keyword>
<feature type="transmembrane region" description="Helical" evidence="1">
    <location>
        <begin position="44"/>
        <end position="61"/>
    </location>
</feature>
<accession>A0A2K1Q515</accession>
<keyword evidence="1" id="KW-1133">Transmembrane helix</keyword>
<proteinExistence type="predicted"/>
<evidence type="ECO:0000256" key="1">
    <source>
        <dbReference type="SAM" id="Phobius"/>
    </source>
</evidence>
<organism evidence="2 3">
    <name type="scientific">Mixta theicola</name>
    <dbReference type="NCBI Taxonomy" id="1458355"/>
    <lineage>
        <taxon>Bacteria</taxon>
        <taxon>Pseudomonadati</taxon>
        <taxon>Pseudomonadota</taxon>
        <taxon>Gammaproteobacteria</taxon>
        <taxon>Enterobacterales</taxon>
        <taxon>Erwiniaceae</taxon>
        <taxon>Mixta</taxon>
    </lineage>
</organism>